<evidence type="ECO:0000256" key="1">
    <source>
        <dbReference type="SAM" id="MobiDB-lite"/>
    </source>
</evidence>
<keyword evidence="4" id="KW-1185">Reference proteome</keyword>
<evidence type="ECO:0000256" key="2">
    <source>
        <dbReference type="SAM" id="Phobius"/>
    </source>
</evidence>
<dbReference type="PANTHER" id="PTHR21377:SF0">
    <property type="entry name" value="PROTEIN FAM210B, MITOCHONDRIAL"/>
    <property type="match status" value="1"/>
</dbReference>
<dbReference type="PANTHER" id="PTHR21377">
    <property type="entry name" value="PROTEIN FAM210B, MITOCHONDRIAL"/>
    <property type="match status" value="1"/>
</dbReference>
<dbReference type="GeneID" id="101861348"/>
<organism evidence="4 5">
    <name type="scientific">Aplysia californica</name>
    <name type="common">California sea hare</name>
    <dbReference type="NCBI Taxonomy" id="6500"/>
    <lineage>
        <taxon>Eukaryota</taxon>
        <taxon>Metazoa</taxon>
        <taxon>Spiralia</taxon>
        <taxon>Lophotrochozoa</taxon>
        <taxon>Mollusca</taxon>
        <taxon>Gastropoda</taxon>
        <taxon>Heterobranchia</taxon>
        <taxon>Euthyneura</taxon>
        <taxon>Tectipleura</taxon>
        <taxon>Aplysiida</taxon>
        <taxon>Aplysioidea</taxon>
        <taxon>Aplysiidae</taxon>
        <taxon>Aplysia</taxon>
    </lineage>
</organism>
<name>A0ABM0JIR0_APLCA</name>
<gene>
    <name evidence="5" type="primary">LOC101861348</name>
</gene>
<feature type="transmembrane region" description="Helical" evidence="2">
    <location>
        <begin position="264"/>
        <end position="287"/>
    </location>
</feature>
<dbReference type="RefSeq" id="XP_005094566.1">
    <property type="nucleotide sequence ID" value="XM_005094509.3"/>
</dbReference>
<feature type="domain" description="DUF1279" evidence="3">
    <location>
        <begin position="255"/>
        <end position="342"/>
    </location>
</feature>
<dbReference type="Pfam" id="PF06916">
    <property type="entry name" value="FAM210A-B_dom"/>
    <property type="match status" value="1"/>
</dbReference>
<accession>A0ABM0JIR0</accession>
<feature type="transmembrane region" description="Helical" evidence="2">
    <location>
        <begin position="327"/>
        <end position="347"/>
    </location>
</feature>
<evidence type="ECO:0000313" key="5">
    <source>
        <dbReference type="RefSeq" id="XP_005094566.1"/>
    </source>
</evidence>
<keyword evidence="2" id="KW-0472">Membrane</keyword>
<sequence>MSALRTVVVISHHLCPVRHAIIRSQTLHRSSLSTFVKWLPAGSSSQYRLSSSSANSRPTNLNLFEDACPQGIQGDDCDNFKLWLESCRRYGLANCEEQLQGIQTGRKTLAEVLAEQDKLIAEIAQKYRAAQKNDQTGNAQGIQPEFSAFPKVDEPCPQGIQGDDCVRFKLWLENCYRFGLQDCMDQYQGVKAGRKTLQQIFDEQDKTIRAAASTVFQQHRKYSTASSSSSSPKGPADEDPGKDSTPDLSQLTQRQKLQRAVKEYGSTVIVFHVGISLMSLGFFYALVSSGVDVVRILQAVGIGEAIIQNKLATGTGTFVMAYAVHKVFAPVRIATTLTATPFIVRYLRRIGFLKAPKVKSKQ</sequence>
<evidence type="ECO:0000313" key="4">
    <source>
        <dbReference type="Proteomes" id="UP000694888"/>
    </source>
</evidence>
<proteinExistence type="predicted"/>
<dbReference type="InterPro" id="IPR009688">
    <property type="entry name" value="FAM210A/B-like_dom"/>
</dbReference>
<keyword evidence="2" id="KW-0812">Transmembrane</keyword>
<reference evidence="5" key="1">
    <citation type="submission" date="2025-08" db="UniProtKB">
        <authorList>
            <consortium name="RefSeq"/>
        </authorList>
    </citation>
    <scope>IDENTIFICATION</scope>
</reference>
<protein>
    <submittedName>
        <fullName evidence="5">Uncharacterized protein LOC101861348</fullName>
    </submittedName>
</protein>
<evidence type="ECO:0000259" key="3">
    <source>
        <dbReference type="Pfam" id="PF06916"/>
    </source>
</evidence>
<dbReference type="InterPro" id="IPR045866">
    <property type="entry name" value="FAM210A/B-like"/>
</dbReference>
<keyword evidence="2" id="KW-1133">Transmembrane helix</keyword>
<feature type="region of interest" description="Disordered" evidence="1">
    <location>
        <begin position="219"/>
        <end position="250"/>
    </location>
</feature>
<feature type="compositionally biased region" description="Basic and acidic residues" evidence="1">
    <location>
        <begin position="235"/>
        <end position="245"/>
    </location>
</feature>
<dbReference type="Proteomes" id="UP000694888">
    <property type="component" value="Unplaced"/>
</dbReference>